<evidence type="ECO:0000313" key="2">
    <source>
        <dbReference type="Proteomes" id="UP000284189"/>
    </source>
</evidence>
<comment type="caution">
    <text evidence="1">The sequence shown here is derived from an EMBL/GenBank/DDBJ whole genome shotgun (WGS) entry which is preliminary data.</text>
</comment>
<name>A0A418N5A2_9FLAO</name>
<sequence length="68" mass="8785">MLKIMTKLFQQREWNIISINPKWQLVKWIHYWFLRIHTFRHKWIHHIDFNIEKLDFSRIFKSNGHYIY</sequence>
<organism evidence="1 2">
    <name type="scientific">Flagellimonas aequoris</name>
    <dbReference type="NCBI Taxonomy" id="2306997"/>
    <lineage>
        <taxon>Bacteria</taxon>
        <taxon>Pseudomonadati</taxon>
        <taxon>Bacteroidota</taxon>
        <taxon>Flavobacteriia</taxon>
        <taxon>Flavobacteriales</taxon>
        <taxon>Flavobacteriaceae</taxon>
        <taxon>Flagellimonas</taxon>
    </lineage>
</organism>
<evidence type="ECO:0000313" key="1">
    <source>
        <dbReference type="EMBL" id="RIV69306.1"/>
    </source>
</evidence>
<dbReference type="Proteomes" id="UP000284189">
    <property type="component" value="Unassembled WGS sequence"/>
</dbReference>
<protein>
    <submittedName>
        <fullName evidence="1">Uncharacterized protein</fullName>
    </submittedName>
</protein>
<gene>
    <name evidence="1" type="ORF">D2U88_12930</name>
</gene>
<reference evidence="1 2" key="1">
    <citation type="submission" date="2018-08" db="EMBL/GenBank/DDBJ databases">
        <title>Proposal of Muricauda 72 sp.nov. and Muricauda NH166 sp.nov., isolated from seawater.</title>
        <authorList>
            <person name="Cheng H."/>
            <person name="Wu Y.-H."/>
            <person name="Guo L.-L."/>
            <person name="Xu X.-W."/>
        </authorList>
    </citation>
    <scope>NUCLEOTIDE SEQUENCE [LARGE SCALE GENOMIC DNA]</scope>
    <source>
        <strain evidence="1 2">NH166</strain>
    </source>
</reference>
<proteinExistence type="predicted"/>
<dbReference type="AlphaFoldDB" id="A0A418N5A2"/>
<accession>A0A418N5A2</accession>
<dbReference type="EMBL" id="QXFJ01000029">
    <property type="protein sequence ID" value="RIV69306.1"/>
    <property type="molecule type" value="Genomic_DNA"/>
</dbReference>